<comment type="caution">
    <text evidence="1">The sequence shown here is derived from an EMBL/GenBank/DDBJ whole genome shotgun (WGS) entry which is preliminary data.</text>
</comment>
<dbReference type="Pfam" id="PF17963">
    <property type="entry name" value="Big_9"/>
    <property type="match status" value="1"/>
</dbReference>
<dbReference type="SUPFAM" id="SSF49265">
    <property type="entry name" value="Fibronectin type III"/>
    <property type="match status" value="1"/>
</dbReference>
<evidence type="ECO:0000313" key="1">
    <source>
        <dbReference type="EMBL" id="MDO3384001.1"/>
    </source>
</evidence>
<accession>A0ABT8TIS5</accession>
<name>A0ABT8TIS5_9GAMM</name>
<protein>
    <submittedName>
        <fullName evidence="1">Ig domain-containing protein</fullName>
    </submittedName>
</protein>
<keyword evidence="2" id="KW-1185">Reference proteome</keyword>
<proteinExistence type="predicted"/>
<reference evidence="1" key="1">
    <citation type="submission" date="2023-07" db="EMBL/GenBank/DDBJ databases">
        <title>Gilvimarinus algae sp. nov., isolated from the surface of Kelp.</title>
        <authorList>
            <person name="Sun Y.Y."/>
            <person name="Gong Y."/>
            <person name="Du Z.J."/>
        </authorList>
    </citation>
    <scope>NUCLEOTIDE SEQUENCE</scope>
    <source>
        <strain evidence="1">SDUM040014</strain>
    </source>
</reference>
<gene>
    <name evidence="1" type="ORF">QWI16_17600</name>
</gene>
<dbReference type="InterPro" id="IPR036116">
    <property type="entry name" value="FN3_sf"/>
</dbReference>
<dbReference type="InterPro" id="IPR013783">
    <property type="entry name" value="Ig-like_fold"/>
</dbReference>
<dbReference type="Gene3D" id="2.60.40.10">
    <property type="entry name" value="Immunoglobulins"/>
    <property type="match status" value="4"/>
</dbReference>
<dbReference type="RefSeq" id="WP_302715197.1">
    <property type="nucleotide sequence ID" value="NZ_JAULRT010000062.1"/>
</dbReference>
<sequence length="1152" mass="125145">MASHTAIAQEELCAEVKIEIKQELTFERQGFEALMRIENSLDTVPIENIDIEVLFEDGLGQPVVATSNTSAGNASFFIRLDATREVSDLTEGQAGAVSGGRIAPNQIGEIRWLIIPTANAAGNSANGKLFFVGAQLSYRYGGKSESLKVAPDSIVVKPQPALTLDYFLTREVIADDAFTTSVEAPEPYTLGVRVANSGYGWAGDVQIESAQPTIVENEQGLAIDFTILGSYVGNAPAAPTLTADFGDIAPQQVAMARWLMQSSLSGEFTAFTASFTHADELGGELTSLLQATSARFLLRDVVVDSIGRDAVRDFLAYNEHNELFVYESENTGLHESLCSNCMPVEVQQGALQAAGQSHRLRYEAVPGVTYTKVADPYRGGKTLSRVVRSDGKLLNPQNAWLSKERAEDNRTFDYFVHVFDTQSTGEYTLHWGGDPIDVPQPPVLGFLPDRVTHEQGQVGFIVRASDPNNTTPMLSVEQMPAGASFTDAGDGTGSFQWTPAMGQSGVYALTFRASDGELSASQSLTIRVHPHNDTDGDGMDDDWEMEHFGTLDRDGTGDFDGDGRSDLQEFLDGTEPTLAEVVPGEPQVLSPAFNAEVLEGGQAPWLTELVVTNGEHSDFIGAVVVLFEVYGDEAMTELHAAASVPEGPLTTSVQLTEQHLGDGEAFADNTLYYWRARAVSQQNPGFSSAWVGSRYFINGANDAPVAPAINSPADGGEVDGPQVTLSVANGSDIDRDYLYYSFTLYADTNLDEPVAELLATEEGEQGVTRWTVPKRLSGGQGYVWRVIVEDEHGLSASSPWASFTLSGTSDNPAPLPPVPLSPADGSEITASLTPVALQVTNGSDPQNQPLSYWFELDTVPSFDSPAKVASGAVSESAEVTHWVTPDLANNTTYYWRVKADNGQKTSDWVEAGFSVNVEAHNRAPAIPTLNGPLDGVTLDSVRPYFELNPVQDPEGLEVTYEFELYADAALTTLESSHAADEPYWQLDSSLITRVPYYWRYRASDPAGNTLGWAGPFSFVIVAAQQNQPPTFQFLKPKGKVKIHTGAKVLIQWQDSDPDSSAQINLYYRRGGHERVLLESDLPEDADGDHDSFTWKPGRLSPGKYSLEAEIFDEDHRIEIGPWGHIIVKPWTCQRKPSAREVQNGESDKPCVN</sequence>
<dbReference type="InterPro" id="IPR015919">
    <property type="entry name" value="Cadherin-like_sf"/>
</dbReference>
<organism evidence="1 2">
    <name type="scientific">Gilvimarinus algae</name>
    <dbReference type="NCBI Taxonomy" id="3058037"/>
    <lineage>
        <taxon>Bacteria</taxon>
        <taxon>Pseudomonadati</taxon>
        <taxon>Pseudomonadota</taxon>
        <taxon>Gammaproteobacteria</taxon>
        <taxon>Cellvibrionales</taxon>
        <taxon>Cellvibrionaceae</taxon>
        <taxon>Gilvimarinus</taxon>
    </lineage>
</organism>
<dbReference type="Proteomes" id="UP001168380">
    <property type="component" value="Unassembled WGS sequence"/>
</dbReference>
<dbReference type="EMBL" id="JAULRT010000062">
    <property type="protein sequence ID" value="MDO3384001.1"/>
    <property type="molecule type" value="Genomic_DNA"/>
</dbReference>
<evidence type="ECO:0000313" key="2">
    <source>
        <dbReference type="Proteomes" id="UP001168380"/>
    </source>
</evidence>
<dbReference type="SUPFAM" id="SSF49313">
    <property type="entry name" value="Cadherin-like"/>
    <property type="match status" value="1"/>
</dbReference>